<dbReference type="PROSITE" id="PS50011">
    <property type="entry name" value="PROTEIN_KINASE_DOM"/>
    <property type="match status" value="1"/>
</dbReference>
<name>A0A388JKH2_CHABU</name>
<sequence>MMGPRFLHPSEFRTKVIDRLKALRHPYLLTLLGACYEEKCLVYEHMENGSVKDCITCGEGQQGRRGLPWYVRFRVMAEVARAVCFLHSSSPATGHRGPIIHRAIKPANIFLNESFAAKLGEVDQALLASDRTRGVQRRAGETSVRLVLGSSSQYIAPEYFQCGVLNEQTDIYALGITLLEMLTGKFWNALRIVEDAIEDEAAFKNALDPNAGCWDIALAREIANLGLSCASFSKRCRPNKVSDWILPVLEEVAQKVALTDSLEDA</sequence>
<dbReference type="GO" id="GO:0005524">
    <property type="term" value="F:ATP binding"/>
    <property type="evidence" value="ECO:0007669"/>
    <property type="project" value="InterPro"/>
</dbReference>
<proteinExistence type="predicted"/>
<dbReference type="InterPro" id="IPR011009">
    <property type="entry name" value="Kinase-like_dom_sf"/>
</dbReference>
<dbReference type="Gramene" id="GBG45461">
    <property type="protein sequence ID" value="GBG45461"/>
    <property type="gene ID" value="CBR_g85804"/>
</dbReference>
<comment type="caution">
    <text evidence="3">The sequence shown here is derived from an EMBL/GenBank/DDBJ whole genome shotgun (WGS) entry which is preliminary data.</text>
</comment>
<dbReference type="Pfam" id="PF00069">
    <property type="entry name" value="Pkinase"/>
    <property type="match status" value="1"/>
</dbReference>
<organism evidence="3 5">
    <name type="scientific">Chara braunii</name>
    <name type="common">Braun's stonewort</name>
    <dbReference type="NCBI Taxonomy" id="69332"/>
    <lineage>
        <taxon>Eukaryota</taxon>
        <taxon>Viridiplantae</taxon>
        <taxon>Streptophyta</taxon>
        <taxon>Charophyceae</taxon>
        <taxon>Charales</taxon>
        <taxon>Characeae</taxon>
        <taxon>Chara</taxon>
    </lineage>
</organism>
<accession>A0A388JKH2</accession>
<dbReference type="PANTHER" id="PTHR45647:SF139">
    <property type="entry name" value="OS02G0152300 PROTEIN"/>
    <property type="match status" value="1"/>
</dbReference>
<protein>
    <recommendedName>
        <fullName evidence="2">Protein kinase domain-containing protein</fullName>
    </recommendedName>
</protein>
<feature type="domain" description="Protein kinase" evidence="2">
    <location>
        <begin position="1"/>
        <end position="249"/>
    </location>
</feature>
<dbReference type="SUPFAM" id="SSF56112">
    <property type="entry name" value="Protein kinase-like (PK-like)"/>
    <property type="match status" value="1"/>
</dbReference>
<dbReference type="GO" id="GO:0004672">
    <property type="term" value="F:protein kinase activity"/>
    <property type="evidence" value="ECO:0007669"/>
    <property type="project" value="InterPro"/>
</dbReference>
<keyword evidence="1" id="KW-0833">Ubl conjugation pathway</keyword>
<dbReference type="AlphaFoldDB" id="A0A388JKH2"/>
<dbReference type="InterPro" id="IPR051348">
    <property type="entry name" value="U-box_ubiquitin_ligases"/>
</dbReference>
<dbReference type="OrthoDB" id="10064100at2759"/>
<dbReference type="InterPro" id="IPR000719">
    <property type="entry name" value="Prot_kinase_dom"/>
</dbReference>
<dbReference type="PANTHER" id="PTHR45647">
    <property type="entry name" value="OS02G0152300 PROTEIN"/>
    <property type="match status" value="1"/>
</dbReference>
<evidence type="ECO:0000313" key="4">
    <source>
        <dbReference type="EMBL" id="GBG46191.1"/>
    </source>
</evidence>
<dbReference type="EMBL" id="BFEA01007333">
    <property type="protein sequence ID" value="GBG46191.1"/>
    <property type="molecule type" value="Genomic_DNA"/>
</dbReference>
<evidence type="ECO:0000259" key="2">
    <source>
        <dbReference type="PROSITE" id="PS50011"/>
    </source>
</evidence>
<dbReference type="PIRSF" id="PIRSF000654">
    <property type="entry name" value="Integrin-linked_kinase"/>
    <property type="match status" value="1"/>
</dbReference>
<evidence type="ECO:0000256" key="1">
    <source>
        <dbReference type="ARBA" id="ARBA00022786"/>
    </source>
</evidence>
<dbReference type="EMBL" id="BFEA01007040">
    <property type="protein sequence ID" value="GBG45461.1"/>
    <property type="molecule type" value="Genomic_DNA"/>
</dbReference>
<evidence type="ECO:0000313" key="3">
    <source>
        <dbReference type="EMBL" id="GBG45461.1"/>
    </source>
</evidence>
<dbReference type="Gramene" id="GBG46191">
    <property type="protein sequence ID" value="GBG46191"/>
    <property type="gene ID" value="CBR_g86152"/>
</dbReference>
<reference evidence="3 5" key="1">
    <citation type="journal article" date="2018" name="Cell">
        <title>The Chara Genome: Secondary Complexity and Implications for Plant Terrestrialization.</title>
        <authorList>
            <person name="Nishiyama T."/>
            <person name="Sakayama H."/>
            <person name="Vries J.D."/>
            <person name="Buschmann H."/>
            <person name="Saint-Marcoux D."/>
            <person name="Ullrich K.K."/>
            <person name="Haas F.B."/>
            <person name="Vanderstraeten L."/>
            <person name="Becker D."/>
            <person name="Lang D."/>
            <person name="Vosolsobe S."/>
            <person name="Rombauts S."/>
            <person name="Wilhelmsson P.K.I."/>
            <person name="Janitza P."/>
            <person name="Kern R."/>
            <person name="Heyl A."/>
            <person name="Rumpler F."/>
            <person name="Villalobos L.I.A.C."/>
            <person name="Clay J.M."/>
            <person name="Skokan R."/>
            <person name="Toyoda A."/>
            <person name="Suzuki Y."/>
            <person name="Kagoshima H."/>
            <person name="Schijlen E."/>
            <person name="Tajeshwar N."/>
            <person name="Catarino B."/>
            <person name="Hetherington A.J."/>
            <person name="Saltykova A."/>
            <person name="Bonnot C."/>
            <person name="Breuninger H."/>
            <person name="Symeonidi A."/>
            <person name="Radhakrishnan G.V."/>
            <person name="Van Nieuwerburgh F."/>
            <person name="Deforce D."/>
            <person name="Chang C."/>
            <person name="Karol K.G."/>
            <person name="Hedrich R."/>
            <person name="Ulvskov P."/>
            <person name="Glockner G."/>
            <person name="Delwiche C.F."/>
            <person name="Petrasek J."/>
            <person name="Van de Peer Y."/>
            <person name="Friml J."/>
            <person name="Beilby M."/>
            <person name="Dolan L."/>
            <person name="Kohara Y."/>
            <person name="Sugano S."/>
            <person name="Fujiyama A."/>
            <person name="Delaux P.-M."/>
            <person name="Quint M."/>
            <person name="TheiBen G."/>
            <person name="Hagemann M."/>
            <person name="Harholt J."/>
            <person name="Dunand C."/>
            <person name="Zachgo S."/>
            <person name="Langdale J."/>
            <person name="Maumus F."/>
            <person name="Straeten D.V.D."/>
            <person name="Gould S.B."/>
            <person name="Rensing S.A."/>
        </authorList>
    </citation>
    <scope>NUCLEOTIDE SEQUENCE [LARGE SCALE GENOMIC DNA]</scope>
    <source>
        <strain evidence="3 5">S276</strain>
    </source>
</reference>
<dbReference type="Gene3D" id="1.10.510.10">
    <property type="entry name" value="Transferase(Phosphotransferase) domain 1"/>
    <property type="match status" value="1"/>
</dbReference>
<dbReference type="Proteomes" id="UP000265515">
    <property type="component" value="Unassembled WGS sequence"/>
</dbReference>
<evidence type="ECO:0000313" key="5">
    <source>
        <dbReference type="Proteomes" id="UP000265515"/>
    </source>
</evidence>
<keyword evidence="5" id="KW-1185">Reference proteome</keyword>
<gene>
    <name evidence="3" type="ORF">CBR_g85804</name>
    <name evidence="4" type="ORF">CBR_g86152</name>
</gene>
<dbReference type="PROSITE" id="PS51257">
    <property type="entry name" value="PROKAR_LIPOPROTEIN"/>
    <property type="match status" value="1"/>
</dbReference>